<evidence type="ECO:0000259" key="2">
    <source>
        <dbReference type="PROSITE" id="PS50937"/>
    </source>
</evidence>
<comment type="caution">
    <text evidence="3">The sequence shown here is derived from an EMBL/GenBank/DDBJ whole genome shotgun (WGS) entry which is preliminary data.</text>
</comment>
<dbReference type="eggNOG" id="COG0789">
    <property type="taxonomic scope" value="Bacteria"/>
</dbReference>
<dbReference type="InterPro" id="IPR047057">
    <property type="entry name" value="MerR_fam"/>
</dbReference>
<sequence length="136" mass="15284">MQNLDISELAKHSRVPASTLRYYEEIGLIRAVGRKGIKRVFTADVMDRLTLIGLGRRAGFKLREIAALMGQRGTPRLSPDALRGRADALDQQIAELQRMRDGLKHAANCTAPSHLECPKFRRILKIAEGRRRQGKP</sequence>
<dbReference type="GO" id="GO:0003677">
    <property type="term" value="F:DNA binding"/>
    <property type="evidence" value="ECO:0007669"/>
    <property type="project" value="UniProtKB-KW"/>
</dbReference>
<evidence type="ECO:0000313" key="4">
    <source>
        <dbReference type="Proteomes" id="UP000027337"/>
    </source>
</evidence>
<proteinExistence type="predicted"/>
<dbReference type="PANTHER" id="PTHR30204">
    <property type="entry name" value="REDOX-CYCLING DRUG-SENSING TRANSCRIPTIONAL ACTIVATOR SOXR"/>
    <property type="match status" value="1"/>
</dbReference>
<accession>A0A061SU51</accession>
<organism evidence="3 4">
    <name type="scientific">Sulfitobacter mediterraneus</name>
    <dbReference type="NCBI Taxonomy" id="83219"/>
    <lineage>
        <taxon>Bacteria</taxon>
        <taxon>Pseudomonadati</taxon>
        <taxon>Pseudomonadota</taxon>
        <taxon>Alphaproteobacteria</taxon>
        <taxon>Rhodobacterales</taxon>
        <taxon>Roseobacteraceae</taxon>
        <taxon>Sulfitobacter</taxon>
    </lineage>
</organism>
<protein>
    <submittedName>
        <fullName evidence="3">MerR family transcriptional regulator</fullName>
    </submittedName>
</protein>
<dbReference type="PANTHER" id="PTHR30204:SF97">
    <property type="entry name" value="MERR FAMILY REGULATORY PROTEIN"/>
    <property type="match status" value="1"/>
</dbReference>
<dbReference type="PROSITE" id="PS50937">
    <property type="entry name" value="HTH_MERR_2"/>
    <property type="match status" value="1"/>
</dbReference>
<dbReference type="CDD" id="cd04781">
    <property type="entry name" value="HTH_MerR-like_sg6"/>
    <property type="match status" value="1"/>
</dbReference>
<evidence type="ECO:0000256" key="1">
    <source>
        <dbReference type="ARBA" id="ARBA00023125"/>
    </source>
</evidence>
<dbReference type="Gene3D" id="1.10.1660.10">
    <property type="match status" value="1"/>
</dbReference>
<name>A0A061SU51_9RHOB</name>
<keyword evidence="1" id="KW-0238">DNA-binding</keyword>
<feature type="domain" description="HTH merR-type" evidence="2">
    <location>
        <begin position="3"/>
        <end position="71"/>
    </location>
</feature>
<dbReference type="SMART" id="SM00422">
    <property type="entry name" value="HTH_MERR"/>
    <property type="match status" value="1"/>
</dbReference>
<reference evidence="3 4" key="1">
    <citation type="journal article" date="2014" name="Genome Announc.">
        <title>Draft Genome Sequences of Two Isolates of the Roseobacter Group, Sulfitobacter sp. Strains 3SOLIMAR09 and 1FIGIMAR09, from Harbors of Mallorca Island (Mediterranean Sea).</title>
        <authorList>
            <person name="Mas-Llado M."/>
            <person name="Pina-Villalonga J.M."/>
            <person name="Brunet-Galmes I."/>
            <person name="Nogales B."/>
            <person name="Bosch R."/>
        </authorList>
    </citation>
    <scope>NUCLEOTIDE SEQUENCE [LARGE SCALE GENOMIC DNA]</scope>
    <source>
        <strain evidence="3 4">1FIGIMAR09</strain>
    </source>
</reference>
<gene>
    <name evidence="3" type="ORF">PM02_09850</name>
</gene>
<dbReference type="RefSeq" id="WP_037907814.1">
    <property type="nucleotide sequence ID" value="NZ_JEMU01000007.1"/>
</dbReference>
<dbReference type="STRING" id="83219.PM02_09850"/>
<dbReference type="Proteomes" id="UP000027337">
    <property type="component" value="Unassembled WGS sequence"/>
</dbReference>
<evidence type="ECO:0000313" key="3">
    <source>
        <dbReference type="EMBL" id="KAJ03188.1"/>
    </source>
</evidence>
<dbReference type="GO" id="GO:0003700">
    <property type="term" value="F:DNA-binding transcription factor activity"/>
    <property type="evidence" value="ECO:0007669"/>
    <property type="project" value="InterPro"/>
</dbReference>
<dbReference type="Pfam" id="PF13411">
    <property type="entry name" value="MerR_1"/>
    <property type="match status" value="1"/>
</dbReference>
<dbReference type="InterPro" id="IPR000551">
    <property type="entry name" value="MerR-type_HTH_dom"/>
</dbReference>
<dbReference type="AlphaFoldDB" id="A0A061SU51"/>
<dbReference type="InterPro" id="IPR009061">
    <property type="entry name" value="DNA-bd_dom_put_sf"/>
</dbReference>
<keyword evidence="4" id="KW-1185">Reference proteome</keyword>
<dbReference type="SUPFAM" id="SSF46955">
    <property type="entry name" value="Putative DNA-binding domain"/>
    <property type="match status" value="1"/>
</dbReference>
<dbReference type="EMBL" id="JEMU01000007">
    <property type="protein sequence ID" value="KAJ03188.1"/>
    <property type="molecule type" value="Genomic_DNA"/>
</dbReference>